<dbReference type="PROSITE" id="PS50125">
    <property type="entry name" value="GUANYLATE_CYCLASE_2"/>
    <property type="match status" value="1"/>
</dbReference>
<keyword evidence="11" id="KW-0456">Lyase</keyword>
<evidence type="ECO:0000256" key="11">
    <source>
        <dbReference type="ARBA" id="ARBA00023239"/>
    </source>
</evidence>
<keyword evidence="4 13" id="KW-0812">Transmembrane</keyword>
<evidence type="ECO:0000256" key="13">
    <source>
        <dbReference type="SAM" id="Phobius"/>
    </source>
</evidence>
<evidence type="ECO:0000256" key="12">
    <source>
        <dbReference type="SAM" id="MobiDB-lite"/>
    </source>
</evidence>
<evidence type="ECO:0000256" key="7">
    <source>
        <dbReference type="ARBA" id="ARBA00022840"/>
    </source>
</evidence>
<feature type="transmembrane region" description="Helical" evidence="13">
    <location>
        <begin position="116"/>
        <end position="136"/>
    </location>
</feature>
<gene>
    <name evidence="15" type="primary">106075052</name>
</gene>
<feature type="transmembrane region" description="Helical" evidence="13">
    <location>
        <begin position="82"/>
        <end position="104"/>
    </location>
</feature>
<evidence type="ECO:0000256" key="4">
    <source>
        <dbReference type="ARBA" id="ARBA00022692"/>
    </source>
</evidence>
<evidence type="ECO:0000256" key="9">
    <source>
        <dbReference type="ARBA" id="ARBA00022989"/>
    </source>
</evidence>
<dbReference type="GO" id="GO:0004016">
    <property type="term" value="F:adenylate cyclase activity"/>
    <property type="evidence" value="ECO:0007669"/>
    <property type="project" value="UniProtKB-EC"/>
</dbReference>
<dbReference type="PANTHER" id="PTHR45627:SF30">
    <property type="entry name" value="ADENYLATE CYCLASE TYPE 3"/>
    <property type="match status" value="1"/>
</dbReference>
<dbReference type="VEuPathDB" id="VectorBase:BGLAX_050288"/>
<keyword evidence="9 13" id="KW-1133">Transmembrane helix</keyword>
<evidence type="ECO:0000256" key="10">
    <source>
        <dbReference type="ARBA" id="ARBA00023136"/>
    </source>
</evidence>
<dbReference type="GO" id="GO:0007189">
    <property type="term" value="P:adenylate cyclase-activating G protein-coupled receptor signaling pathway"/>
    <property type="evidence" value="ECO:0007669"/>
    <property type="project" value="TreeGrafter"/>
</dbReference>
<reference evidence="15" key="1">
    <citation type="submission" date="2020-05" db="UniProtKB">
        <authorList>
            <consortium name="EnsemblMetazoa"/>
        </authorList>
    </citation>
    <scope>IDENTIFICATION</scope>
    <source>
        <strain evidence="15">BB02</strain>
    </source>
</reference>
<feature type="transmembrane region" description="Helical" evidence="13">
    <location>
        <begin position="229"/>
        <end position="249"/>
    </location>
</feature>
<dbReference type="EC" id="4.6.1.1" evidence="3"/>
<dbReference type="GO" id="GO:0035556">
    <property type="term" value="P:intracellular signal transduction"/>
    <property type="evidence" value="ECO:0007669"/>
    <property type="project" value="InterPro"/>
</dbReference>
<keyword evidence="6" id="KW-0547">Nucleotide-binding</keyword>
<proteinExistence type="predicted"/>
<feature type="domain" description="Guanylate cyclase" evidence="14">
    <location>
        <begin position="318"/>
        <end position="351"/>
    </location>
</feature>
<dbReference type="InterPro" id="IPR001054">
    <property type="entry name" value="A/G_cyclase"/>
</dbReference>
<feature type="transmembrane region" description="Helical" evidence="13">
    <location>
        <begin position="198"/>
        <end position="217"/>
    </location>
</feature>
<dbReference type="InterPro" id="IPR029787">
    <property type="entry name" value="Nucleotide_cyclase"/>
</dbReference>
<dbReference type="GO" id="GO:0005524">
    <property type="term" value="F:ATP binding"/>
    <property type="evidence" value="ECO:0007669"/>
    <property type="project" value="UniProtKB-KW"/>
</dbReference>
<feature type="transmembrane region" description="Helical" evidence="13">
    <location>
        <begin position="175"/>
        <end position="191"/>
    </location>
</feature>
<organism evidence="15 16">
    <name type="scientific">Biomphalaria glabrata</name>
    <name type="common">Bloodfluke planorb</name>
    <name type="synonym">Freshwater snail</name>
    <dbReference type="NCBI Taxonomy" id="6526"/>
    <lineage>
        <taxon>Eukaryota</taxon>
        <taxon>Metazoa</taxon>
        <taxon>Spiralia</taxon>
        <taxon>Lophotrochozoa</taxon>
        <taxon>Mollusca</taxon>
        <taxon>Gastropoda</taxon>
        <taxon>Heterobranchia</taxon>
        <taxon>Euthyneura</taxon>
        <taxon>Panpulmonata</taxon>
        <taxon>Hygrophila</taxon>
        <taxon>Lymnaeoidea</taxon>
        <taxon>Planorbidae</taxon>
        <taxon>Biomphalaria</taxon>
    </lineage>
</organism>
<name>A0A2C9LLR2_BIOGL</name>
<evidence type="ECO:0000256" key="5">
    <source>
        <dbReference type="ARBA" id="ARBA00022723"/>
    </source>
</evidence>
<keyword evidence="8" id="KW-0460">Magnesium</keyword>
<dbReference type="GO" id="GO:0005886">
    <property type="term" value="C:plasma membrane"/>
    <property type="evidence" value="ECO:0007669"/>
    <property type="project" value="TreeGrafter"/>
</dbReference>
<dbReference type="AlphaFoldDB" id="A0A2C9LLR2"/>
<dbReference type="STRING" id="6526.A0A2C9LLR2"/>
<dbReference type="Proteomes" id="UP000076420">
    <property type="component" value="Unassembled WGS sequence"/>
</dbReference>
<keyword evidence="5" id="KW-0479">Metal-binding</keyword>
<evidence type="ECO:0000256" key="1">
    <source>
        <dbReference type="ARBA" id="ARBA00001593"/>
    </source>
</evidence>
<dbReference type="GO" id="GO:0046872">
    <property type="term" value="F:metal ion binding"/>
    <property type="evidence" value="ECO:0007669"/>
    <property type="project" value="UniProtKB-KW"/>
</dbReference>
<dbReference type="Pfam" id="PF00211">
    <property type="entry name" value="Guanylate_cyc"/>
    <property type="match status" value="1"/>
</dbReference>
<evidence type="ECO:0000259" key="14">
    <source>
        <dbReference type="PROSITE" id="PS50125"/>
    </source>
</evidence>
<dbReference type="InterPro" id="IPR032628">
    <property type="entry name" value="AC_N"/>
</dbReference>
<feature type="transmembrane region" description="Helical" evidence="13">
    <location>
        <begin position="145"/>
        <end position="163"/>
    </location>
</feature>
<evidence type="ECO:0000256" key="3">
    <source>
        <dbReference type="ARBA" id="ARBA00012201"/>
    </source>
</evidence>
<protein>
    <recommendedName>
        <fullName evidence="3">adenylate cyclase</fullName>
        <ecNumber evidence="3">4.6.1.1</ecNumber>
    </recommendedName>
</protein>
<evidence type="ECO:0000313" key="16">
    <source>
        <dbReference type="Proteomes" id="UP000076420"/>
    </source>
</evidence>
<dbReference type="EnsemblMetazoa" id="BGLB032475-RA">
    <property type="protein sequence ID" value="BGLB032475-PA"/>
    <property type="gene ID" value="BGLB032475"/>
</dbReference>
<feature type="compositionally biased region" description="Basic and acidic residues" evidence="12">
    <location>
        <begin position="28"/>
        <end position="44"/>
    </location>
</feature>
<dbReference type="VEuPathDB" id="VectorBase:BGLB032475"/>
<keyword evidence="10 13" id="KW-0472">Membrane</keyword>
<dbReference type="PANTHER" id="PTHR45627">
    <property type="entry name" value="ADENYLATE CYCLASE TYPE 1"/>
    <property type="match status" value="1"/>
</dbReference>
<accession>A0A2C9LLR2</accession>
<evidence type="ECO:0000313" key="15">
    <source>
        <dbReference type="EnsemblMetazoa" id="BGLB032475-PA"/>
    </source>
</evidence>
<dbReference type="SUPFAM" id="SSF55073">
    <property type="entry name" value="Nucleotide cyclase"/>
    <property type="match status" value="1"/>
</dbReference>
<dbReference type="Gene3D" id="3.30.70.1230">
    <property type="entry name" value="Nucleotide cyclase"/>
    <property type="match status" value="1"/>
</dbReference>
<evidence type="ECO:0000256" key="8">
    <source>
        <dbReference type="ARBA" id="ARBA00022842"/>
    </source>
</evidence>
<dbReference type="GO" id="GO:0006171">
    <property type="term" value="P:cAMP biosynthetic process"/>
    <property type="evidence" value="ECO:0007669"/>
    <property type="project" value="TreeGrafter"/>
</dbReference>
<evidence type="ECO:0000256" key="2">
    <source>
        <dbReference type="ARBA" id="ARBA00004141"/>
    </source>
</evidence>
<keyword evidence="7" id="KW-0067">ATP-binding</keyword>
<dbReference type="Pfam" id="PF16214">
    <property type="entry name" value="AC_N"/>
    <property type="match status" value="1"/>
</dbReference>
<sequence>MDKSNKASGNGNGNIVFSRDSDISSVRSELRSDALKERGSENEGKPPQGASWIASLHPQALFINFDREDEQVYRAYFRRQRLGVLPVLVALATLHAILCVVLDLLPYYRPELINRLLVIGVAAAVVIFIYVVVYFIKPKNQITEILAVLMWLLITFQIFYDVGTTYPRHMPSDRIGWLLVHIFVTQMTVPVESRVSATLVVLLIVVHSVLVGVMFSQEHSSTEELILQLVANILLCLATGCIGAAGSLFQDRLNRRTVMETKSALIAKAKIEMAYKDKERLLLSVLPKHVADEMLKNLGSVEDGQFRKIYMQRYENVSILFADIVGFTAISSTVTASELVKILNKLFASFDILANFLIPDLAWPADDKNLPQAGFGEYLDCFHVGDGGSP</sequence>
<feature type="region of interest" description="Disordered" evidence="12">
    <location>
        <begin position="1"/>
        <end position="51"/>
    </location>
</feature>
<comment type="subcellular location">
    <subcellularLocation>
        <location evidence="2">Membrane</location>
        <topology evidence="2">Multi-pass membrane protein</topology>
    </subcellularLocation>
</comment>
<comment type="catalytic activity">
    <reaction evidence="1">
        <text>ATP = 3',5'-cyclic AMP + diphosphate</text>
        <dbReference type="Rhea" id="RHEA:15389"/>
        <dbReference type="ChEBI" id="CHEBI:30616"/>
        <dbReference type="ChEBI" id="CHEBI:33019"/>
        <dbReference type="ChEBI" id="CHEBI:58165"/>
        <dbReference type="EC" id="4.6.1.1"/>
    </reaction>
</comment>
<dbReference type="KEGG" id="bgt:106075052"/>
<evidence type="ECO:0000256" key="6">
    <source>
        <dbReference type="ARBA" id="ARBA00022741"/>
    </source>
</evidence>